<keyword evidence="1" id="KW-0472">Membrane</keyword>
<feature type="transmembrane region" description="Helical" evidence="1">
    <location>
        <begin position="52"/>
        <end position="71"/>
    </location>
</feature>
<dbReference type="Proteomes" id="UP001558613">
    <property type="component" value="Unassembled WGS sequence"/>
</dbReference>
<evidence type="ECO:0000313" key="3">
    <source>
        <dbReference type="Proteomes" id="UP001558613"/>
    </source>
</evidence>
<protein>
    <submittedName>
        <fullName evidence="2">Uncharacterized protein</fullName>
    </submittedName>
</protein>
<name>A0ABR3NWL2_9TELE</name>
<organism evidence="2 3">
    <name type="scientific">Cirrhinus molitorella</name>
    <name type="common">mud carp</name>
    <dbReference type="NCBI Taxonomy" id="172907"/>
    <lineage>
        <taxon>Eukaryota</taxon>
        <taxon>Metazoa</taxon>
        <taxon>Chordata</taxon>
        <taxon>Craniata</taxon>
        <taxon>Vertebrata</taxon>
        <taxon>Euteleostomi</taxon>
        <taxon>Actinopterygii</taxon>
        <taxon>Neopterygii</taxon>
        <taxon>Teleostei</taxon>
        <taxon>Ostariophysi</taxon>
        <taxon>Cypriniformes</taxon>
        <taxon>Cyprinidae</taxon>
        <taxon>Labeoninae</taxon>
        <taxon>Labeonini</taxon>
        <taxon>Cirrhinus</taxon>
    </lineage>
</organism>
<gene>
    <name evidence="2" type="ORF">QQF64_015772</name>
</gene>
<sequence>MDSFLSSSSGSAEERLWWAAGSQRLRRSHPSDVSPFVEYKPPARDSISVPPHVLYVSVGLVLVVVATYAIVGHLIDDLLRDLADPCLVMCTTFFLTVRLGRFCDLRILCEWKTGSLALKLKPAMPRSVLKRRGFGRRKSEPVRCRDSTPASEIISPAFITSHHYESTYSLCQPSLFWL</sequence>
<keyword evidence="1" id="KW-0812">Transmembrane</keyword>
<reference evidence="2 3" key="1">
    <citation type="submission" date="2023-09" db="EMBL/GenBank/DDBJ databases">
        <authorList>
            <person name="Wang M."/>
        </authorList>
    </citation>
    <scope>NUCLEOTIDE SEQUENCE [LARGE SCALE GENOMIC DNA]</scope>
    <source>
        <strain evidence="2">GT-2023</strain>
        <tissue evidence="2">Liver</tissue>
    </source>
</reference>
<evidence type="ECO:0000256" key="1">
    <source>
        <dbReference type="SAM" id="Phobius"/>
    </source>
</evidence>
<comment type="caution">
    <text evidence="2">The sequence shown here is derived from an EMBL/GenBank/DDBJ whole genome shotgun (WGS) entry which is preliminary data.</text>
</comment>
<evidence type="ECO:0000313" key="2">
    <source>
        <dbReference type="EMBL" id="KAL1281172.1"/>
    </source>
</evidence>
<keyword evidence="3" id="KW-1185">Reference proteome</keyword>
<dbReference type="EMBL" id="JAYMGO010000002">
    <property type="protein sequence ID" value="KAL1281172.1"/>
    <property type="molecule type" value="Genomic_DNA"/>
</dbReference>
<proteinExistence type="predicted"/>
<keyword evidence="1" id="KW-1133">Transmembrane helix</keyword>
<accession>A0ABR3NWL2</accession>